<gene>
    <name evidence="1" type="ORF">Goshw_005695</name>
</gene>
<protein>
    <submittedName>
        <fullName evidence="1">Uncharacterized protein</fullName>
    </submittedName>
</protein>
<dbReference type="EMBL" id="JABFAF010263517">
    <property type="protein sequence ID" value="MBA0876035.1"/>
    <property type="molecule type" value="Genomic_DNA"/>
</dbReference>
<evidence type="ECO:0000313" key="1">
    <source>
        <dbReference type="EMBL" id="MBA0876035.1"/>
    </source>
</evidence>
<name>A0A7J9MY64_GOSSC</name>
<dbReference type="AlphaFoldDB" id="A0A7J9MY64"/>
<reference evidence="1 2" key="1">
    <citation type="journal article" date="2019" name="Genome Biol. Evol.">
        <title>Insights into the evolution of the New World diploid cottons (Gossypium, subgenus Houzingenia) based on genome sequencing.</title>
        <authorList>
            <person name="Grover C.E."/>
            <person name="Arick M.A. 2nd"/>
            <person name="Thrash A."/>
            <person name="Conover J.L."/>
            <person name="Sanders W.S."/>
            <person name="Peterson D.G."/>
            <person name="Frelichowski J.E."/>
            <person name="Scheffler J.A."/>
            <person name="Scheffler B.E."/>
            <person name="Wendel J.F."/>
        </authorList>
    </citation>
    <scope>NUCLEOTIDE SEQUENCE [LARGE SCALE GENOMIC DNA]</scope>
    <source>
        <strain evidence="1">1</strain>
        <tissue evidence="1">Leaf</tissue>
    </source>
</reference>
<sequence>MWVQAPSRDLQNLPRLLPQWPFTLPLRIRRFLLKTAFQTLWFLQHLGLQTGEPSRRNRLPSARRQELRELQFFPQQLRGLRGALQTGMAMSNQTAGLFGFNLVGAVGYHATKGIYEALTN</sequence>
<evidence type="ECO:0000313" key="2">
    <source>
        <dbReference type="Proteomes" id="UP000593576"/>
    </source>
</evidence>
<dbReference type="Proteomes" id="UP000593576">
    <property type="component" value="Unassembled WGS sequence"/>
</dbReference>
<organism evidence="1 2">
    <name type="scientific">Gossypium schwendimanii</name>
    <name type="common">Cotton</name>
    <dbReference type="NCBI Taxonomy" id="34291"/>
    <lineage>
        <taxon>Eukaryota</taxon>
        <taxon>Viridiplantae</taxon>
        <taxon>Streptophyta</taxon>
        <taxon>Embryophyta</taxon>
        <taxon>Tracheophyta</taxon>
        <taxon>Spermatophyta</taxon>
        <taxon>Magnoliopsida</taxon>
        <taxon>eudicotyledons</taxon>
        <taxon>Gunneridae</taxon>
        <taxon>Pentapetalae</taxon>
        <taxon>rosids</taxon>
        <taxon>malvids</taxon>
        <taxon>Malvales</taxon>
        <taxon>Malvaceae</taxon>
        <taxon>Malvoideae</taxon>
        <taxon>Gossypium</taxon>
    </lineage>
</organism>
<proteinExistence type="predicted"/>
<keyword evidence="2" id="KW-1185">Reference proteome</keyword>
<accession>A0A7J9MY64</accession>
<comment type="caution">
    <text evidence="1">The sequence shown here is derived from an EMBL/GenBank/DDBJ whole genome shotgun (WGS) entry which is preliminary data.</text>
</comment>
<dbReference type="OrthoDB" id="10319234at2759"/>